<proteinExistence type="predicted"/>
<dbReference type="OrthoDB" id="3564692at2759"/>
<gene>
    <name evidence="1" type="ORF">OnM2_091023</name>
</gene>
<dbReference type="Proteomes" id="UP000286134">
    <property type="component" value="Unassembled WGS sequence"/>
</dbReference>
<sequence>MDPTQDMDPFRSDPIAGLELSGGKQFFGQADKSSNNRKRHNSNEISIHLLGTNFIKIAKKYSGDKSQVVNSKIEKASDLFRHYTEKGKLDNRALKRDNAAPVAAKNMLYCDMFTPQITIDTNARDYPSLHSAK</sequence>
<keyword evidence="2" id="KW-1185">Reference proteome</keyword>
<evidence type="ECO:0000313" key="2">
    <source>
        <dbReference type="Proteomes" id="UP000286134"/>
    </source>
</evidence>
<comment type="caution">
    <text evidence="1">The sequence shown here is derived from an EMBL/GenBank/DDBJ whole genome shotgun (WGS) entry which is preliminary data.</text>
</comment>
<organism evidence="1 2">
    <name type="scientific">Erysiphe neolycopersici</name>
    <dbReference type="NCBI Taxonomy" id="212602"/>
    <lineage>
        <taxon>Eukaryota</taxon>
        <taxon>Fungi</taxon>
        <taxon>Dikarya</taxon>
        <taxon>Ascomycota</taxon>
        <taxon>Pezizomycotina</taxon>
        <taxon>Leotiomycetes</taxon>
        <taxon>Erysiphales</taxon>
        <taxon>Erysiphaceae</taxon>
        <taxon>Erysiphe</taxon>
    </lineage>
</organism>
<dbReference type="EMBL" id="MCFK01009133">
    <property type="protein sequence ID" value="RKF55247.1"/>
    <property type="molecule type" value="Genomic_DNA"/>
</dbReference>
<dbReference type="AlphaFoldDB" id="A0A420HCX4"/>
<name>A0A420HCX4_9PEZI</name>
<accession>A0A420HCX4</accession>
<evidence type="ECO:0000313" key="1">
    <source>
        <dbReference type="EMBL" id="RKF55247.1"/>
    </source>
</evidence>
<protein>
    <submittedName>
        <fullName evidence="1">Uncharacterized protein</fullName>
    </submittedName>
</protein>
<reference evidence="1 2" key="1">
    <citation type="journal article" date="2018" name="BMC Genomics">
        <title>Comparative genome analyses reveal sequence features reflecting distinct modes of host-adaptation between dicot and monocot powdery mildew.</title>
        <authorList>
            <person name="Wu Y."/>
            <person name="Ma X."/>
            <person name="Pan Z."/>
            <person name="Kale S.D."/>
            <person name="Song Y."/>
            <person name="King H."/>
            <person name="Zhang Q."/>
            <person name="Presley C."/>
            <person name="Deng X."/>
            <person name="Wei C.I."/>
            <person name="Xiao S."/>
        </authorList>
    </citation>
    <scope>NUCLEOTIDE SEQUENCE [LARGE SCALE GENOMIC DNA]</scope>
    <source>
        <strain evidence="1">UMSG2</strain>
    </source>
</reference>